<reference evidence="1" key="1">
    <citation type="submission" date="2021-01" db="EMBL/GenBank/DDBJ databases">
        <authorList>
            <consortium name="Genoscope - CEA"/>
            <person name="William W."/>
        </authorList>
    </citation>
    <scope>NUCLEOTIDE SEQUENCE</scope>
</reference>
<dbReference type="EMBL" id="CAJJDN010000004">
    <property type="protein sequence ID" value="CAD8049596.1"/>
    <property type="molecule type" value="Genomic_DNA"/>
</dbReference>
<sequence length="86" mass="10475">MSHNKQFKNIIITNYKIIQQSNNVCEKPIKYCQNLSYEYFINLILTQNYDQQVTFKLNGETFYVPFIELYENFKIFCLNIINFKQQ</sequence>
<proteinExistence type="predicted"/>
<keyword evidence="2" id="KW-1185">Reference proteome</keyword>
<comment type="caution">
    <text evidence="1">The sequence shown here is derived from an EMBL/GenBank/DDBJ whole genome shotgun (WGS) entry which is preliminary data.</text>
</comment>
<gene>
    <name evidence="1" type="ORF">PSON_ATCC_30995.1.T0040217</name>
</gene>
<dbReference type="Proteomes" id="UP000692954">
    <property type="component" value="Unassembled WGS sequence"/>
</dbReference>
<dbReference type="AlphaFoldDB" id="A0A8S1K9B4"/>
<organism evidence="1 2">
    <name type="scientific">Paramecium sonneborni</name>
    <dbReference type="NCBI Taxonomy" id="65129"/>
    <lineage>
        <taxon>Eukaryota</taxon>
        <taxon>Sar</taxon>
        <taxon>Alveolata</taxon>
        <taxon>Ciliophora</taxon>
        <taxon>Intramacronucleata</taxon>
        <taxon>Oligohymenophorea</taxon>
        <taxon>Peniculida</taxon>
        <taxon>Parameciidae</taxon>
        <taxon>Paramecium</taxon>
    </lineage>
</organism>
<evidence type="ECO:0000313" key="2">
    <source>
        <dbReference type="Proteomes" id="UP000692954"/>
    </source>
</evidence>
<name>A0A8S1K9B4_9CILI</name>
<evidence type="ECO:0000313" key="1">
    <source>
        <dbReference type="EMBL" id="CAD8049596.1"/>
    </source>
</evidence>
<accession>A0A8S1K9B4</accession>
<protein>
    <submittedName>
        <fullName evidence="1">Uncharacterized protein</fullName>
    </submittedName>
</protein>